<dbReference type="InterPro" id="IPR011021">
    <property type="entry name" value="Arrestin-like_N"/>
</dbReference>
<dbReference type="SUPFAM" id="SSF81296">
    <property type="entry name" value="E set domains"/>
    <property type="match status" value="1"/>
</dbReference>
<dbReference type="STRING" id="1849047.A0A3D8QJR0"/>
<proteinExistence type="predicted"/>
<dbReference type="Gene3D" id="2.60.40.640">
    <property type="match status" value="1"/>
</dbReference>
<dbReference type="InterPro" id="IPR050357">
    <property type="entry name" value="Arrestin_domain-protein"/>
</dbReference>
<dbReference type="GO" id="GO:0005829">
    <property type="term" value="C:cytosol"/>
    <property type="evidence" value="ECO:0007669"/>
    <property type="project" value="TreeGrafter"/>
</dbReference>
<dbReference type="Pfam" id="PF00339">
    <property type="entry name" value="Arrestin_N"/>
    <property type="match status" value="1"/>
</dbReference>
<dbReference type="InterPro" id="IPR014756">
    <property type="entry name" value="Ig_E-set"/>
</dbReference>
<dbReference type="GO" id="GO:0070086">
    <property type="term" value="P:ubiquitin-dependent endocytosis"/>
    <property type="evidence" value="ECO:0007669"/>
    <property type="project" value="TreeGrafter"/>
</dbReference>
<dbReference type="InterPro" id="IPR014752">
    <property type="entry name" value="Arrestin-like_C"/>
</dbReference>
<name>A0A3D8QJR0_9HELO</name>
<dbReference type="GO" id="GO:0030674">
    <property type="term" value="F:protein-macromolecule adaptor activity"/>
    <property type="evidence" value="ECO:0007669"/>
    <property type="project" value="TreeGrafter"/>
</dbReference>
<keyword evidence="3" id="KW-1185">Reference proteome</keyword>
<comment type="caution">
    <text evidence="2">The sequence shown here is derived from an EMBL/GenBank/DDBJ whole genome shotgun (WGS) entry which is preliminary data.</text>
</comment>
<dbReference type="PANTHER" id="PTHR11188:SF166">
    <property type="entry name" value="ARRESTIN (OR S-ANTIGEN), N-TERMINAL DOMAIN PROTEIN (AFU_ORTHOLOGUE AFUA_7G02050)"/>
    <property type="match status" value="1"/>
</dbReference>
<dbReference type="OrthoDB" id="2333384at2759"/>
<protein>
    <recommendedName>
        <fullName evidence="1">Arrestin-like N-terminal domain-containing protein</fullName>
    </recommendedName>
</protein>
<sequence>MSNSLNIILDSHGGGANSLAARAHLFIPGERVTGKVVLMLEEDTEISAVVVRFRGKCKTQVPHNEDAITHKFFMFAFEKRLFEGPFTLRADTHEWPFSFTFPEHYEMKSNPFRGVGCAGMSKSSTGRQPLLPSMSMHAGETEAHVQYKLQARVPRTFVDWKSKVSLNLTPVRLEALPDPHVISRKQVHAPWTQLYRYTENFVPRPLSSKEKFKSKFHAKSDNRSITFSFSASAPTGIVIGRPYPVTITLNTEPTDMVIPTFFLHSPRAHLDAHTNLCVPGSFHDHKAYKEQNIGLNNISTTNFEMQPNKPVTLKHVFPKLLHAPPTFSSISLARKYGLSIHFKITMLEEKFDVVCKFPEVTLFAAKMEDGVEEAINAVNQAAPRYEGPTAGPPIYEAGP</sequence>
<evidence type="ECO:0000313" key="2">
    <source>
        <dbReference type="EMBL" id="RDW62053.1"/>
    </source>
</evidence>
<dbReference type="EMBL" id="PDLM01000014">
    <property type="protein sequence ID" value="RDW62053.1"/>
    <property type="molecule type" value="Genomic_DNA"/>
</dbReference>
<dbReference type="GO" id="GO:0031625">
    <property type="term" value="F:ubiquitin protein ligase binding"/>
    <property type="evidence" value="ECO:0007669"/>
    <property type="project" value="TreeGrafter"/>
</dbReference>
<dbReference type="GO" id="GO:0005886">
    <property type="term" value="C:plasma membrane"/>
    <property type="evidence" value="ECO:0007669"/>
    <property type="project" value="TreeGrafter"/>
</dbReference>
<feature type="domain" description="Arrestin-like N-terminal" evidence="1">
    <location>
        <begin position="21"/>
        <end position="104"/>
    </location>
</feature>
<evidence type="ECO:0000259" key="1">
    <source>
        <dbReference type="Pfam" id="PF00339"/>
    </source>
</evidence>
<dbReference type="Proteomes" id="UP000256645">
    <property type="component" value="Unassembled WGS sequence"/>
</dbReference>
<dbReference type="PANTHER" id="PTHR11188">
    <property type="entry name" value="ARRESTIN DOMAIN CONTAINING PROTEIN"/>
    <property type="match status" value="1"/>
</dbReference>
<gene>
    <name evidence="2" type="ORF">BP6252_11486</name>
</gene>
<accession>A0A3D8QJR0</accession>
<evidence type="ECO:0000313" key="3">
    <source>
        <dbReference type="Proteomes" id="UP000256645"/>
    </source>
</evidence>
<dbReference type="AlphaFoldDB" id="A0A3D8QJR0"/>
<reference evidence="2 3" key="1">
    <citation type="journal article" date="2018" name="IMA Fungus">
        <title>IMA Genome-F 9: Draft genome sequence of Annulohypoxylon stygium, Aspergillus mulundensis, Berkeleyomyces basicola (syn. Thielaviopsis basicola), Ceratocystis smalleyi, two Cercospora beticola strains, Coleophoma cylindrospora, Fusarium fracticaudum, Phialophora cf. hyalina, and Morchella septimelata.</title>
        <authorList>
            <person name="Wingfield B.D."/>
            <person name="Bills G.F."/>
            <person name="Dong Y."/>
            <person name="Huang W."/>
            <person name="Nel W.J."/>
            <person name="Swalarsk-Parry B.S."/>
            <person name="Vaghefi N."/>
            <person name="Wilken P.M."/>
            <person name="An Z."/>
            <person name="de Beer Z.W."/>
            <person name="De Vos L."/>
            <person name="Chen L."/>
            <person name="Duong T.A."/>
            <person name="Gao Y."/>
            <person name="Hammerbacher A."/>
            <person name="Kikkert J.R."/>
            <person name="Li Y."/>
            <person name="Li H."/>
            <person name="Li K."/>
            <person name="Li Q."/>
            <person name="Liu X."/>
            <person name="Ma X."/>
            <person name="Naidoo K."/>
            <person name="Pethybridge S.J."/>
            <person name="Sun J."/>
            <person name="Steenkamp E.T."/>
            <person name="van der Nest M.A."/>
            <person name="van Wyk S."/>
            <person name="Wingfield M.J."/>
            <person name="Xiong C."/>
            <person name="Yue Q."/>
            <person name="Zhang X."/>
        </authorList>
    </citation>
    <scope>NUCLEOTIDE SEQUENCE [LARGE SCALE GENOMIC DNA]</scope>
    <source>
        <strain evidence="2 3">BP6252</strain>
    </source>
</reference>
<organism evidence="2 3">
    <name type="scientific">Coleophoma cylindrospora</name>
    <dbReference type="NCBI Taxonomy" id="1849047"/>
    <lineage>
        <taxon>Eukaryota</taxon>
        <taxon>Fungi</taxon>
        <taxon>Dikarya</taxon>
        <taxon>Ascomycota</taxon>
        <taxon>Pezizomycotina</taxon>
        <taxon>Leotiomycetes</taxon>
        <taxon>Helotiales</taxon>
        <taxon>Dermateaceae</taxon>
        <taxon>Coleophoma</taxon>
    </lineage>
</organism>